<reference evidence="2 3" key="1">
    <citation type="submission" date="2024-08" db="EMBL/GenBank/DDBJ databases">
        <title>Whole-genome sequencing of halo(alkali)philic microorganisms from hypersaline lakes.</title>
        <authorList>
            <person name="Sorokin D.Y."/>
            <person name="Merkel A.Y."/>
            <person name="Messina E."/>
            <person name="Yakimov M."/>
        </authorList>
    </citation>
    <scope>NUCLEOTIDE SEQUENCE [LARGE SCALE GENOMIC DNA]</scope>
    <source>
        <strain evidence="2 3">Cl-TMA</strain>
    </source>
</reference>
<dbReference type="InterPro" id="IPR029060">
    <property type="entry name" value="PIN-like_dom_sf"/>
</dbReference>
<gene>
    <name evidence="2" type="ORF">ACERLL_15655</name>
</gene>
<dbReference type="Pfam" id="PF13470">
    <property type="entry name" value="PIN_3"/>
    <property type="match status" value="1"/>
</dbReference>
<feature type="domain" description="PIN" evidence="1">
    <location>
        <begin position="2"/>
        <end position="115"/>
    </location>
</feature>
<evidence type="ECO:0000259" key="1">
    <source>
        <dbReference type="Pfam" id="PF13470"/>
    </source>
</evidence>
<protein>
    <submittedName>
        <fullName evidence="2">PIN domain-containing protein</fullName>
    </submittedName>
</protein>
<accession>A0ABV4TY62</accession>
<evidence type="ECO:0000313" key="2">
    <source>
        <dbReference type="EMBL" id="MFA9462253.1"/>
    </source>
</evidence>
<organism evidence="2 3">
    <name type="scientific">Thiohalorhabdus methylotrophus</name>
    <dbReference type="NCBI Taxonomy" id="3242694"/>
    <lineage>
        <taxon>Bacteria</taxon>
        <taxon>Pseudomonadati</taxon>
        <taxon>Pseudomonadota</taxon>
        <taxon>Gammaproteobacteria</taxon>
        <taxon>Thiohalorhabdales</taxon>
        <taxon>Thiohalorhabdaceae</taxon>
        <taxon>Thiohalorhabdus</taxon>
    </lineage>
</organism>
<dbReference type="Gene3D" id="3.40.50.1010">
    <property type="entry name" value="5'-nuclease"/>
    <property type="match status" value="1"/>
</dbReference>
<sequence length="135" mass="14725">MILVDLNVLLDVIQQREPYYRASAAVVEEVIHGKTTAALPAHAVTTLYYIVGRYRDREAAEGVVDWLLRYFSVAAVGRAELLRTRALGSPDFEDAVVAASAEAEGCGAIVTRNVKDFPGSPVEVMTPEEFLMGPE</sequence>
<name>A0ABV4TY62_9GAMM</name>
<dbReference type="SUPFAM" id="SSF88723">
    <property type="entry name" value="PIN domain-like"/>
    <property type="match status" value="1"/>
</dbReference>
<evidence type="ECO:0000313" key="3">
    <source>
        <dbReference type="Proteomes" id="UP001575181"/>
    </source>
</evidence>
<dbReference type="InterPro" id="IPR002716">
    <property type="entry name" value="PIN_dom"/>
</dbReference>
<proteinExistence type="predicted"/>
<dbReference type="EMBL" id="JBGUAW010000011">
    <property type="protein sequence ID" value="MFA9462253.1"/>
    <property type="molecule type" value="Genomic_DNA"/>
</dbReference>
<dbReference type="Proteomes" id="UP001575181">
    <property type="component" value="Unassembled WGS sequence"/>
</dbReference>
<keyword evidence="3" id="KW-1185">Reference proteome</keyword>
<dbReference type="RefSeq" id="WP_373657037.1">
    <property type="nucleotide sequence ID" value="NZ_JBGUAW010000011.1"/>
</dbReference>
<comment type="caution">
    <text evidence="2">The sequence shown here is derived from an EMBL/GenBank/DDBJ whole genome shotgun (WGS) entry which is preliminary data.</text>
</comment>